<name>A0A7U8GTS9_NEPCE</name>
<keyword evidence="5" id="KW-0862">Zinc</keyword>
<organism evidence="9 10">
    <name type="scientific">Neptuniibacter caesariensis</name>
    <dbReference type="NCBI Taxonomy" id="207954"/>
    <lineage>
        <taxon>Bacteria</taxon>
        <taxon>Pseudomonadati</taxon>
        <taxon>Pseudomonadota</taxon>
        <taxon>Gammaproteobacteria</taxon>
        <taxon>Oceanospirillales</taxon>
        <taxon>Oceanospirillaceae</taxon>
        <taxon>Neptuniibacter</taxon>
    </lineage>
</organism>
<evidence type="ECO:0000256" key="6">
    <source>
        <dbReference type="RuleBase" id="RU003512"/>
    </source>
</evidence>
<keyword evidence="3 6" id="KW-0813">Transport</keyword>
<protein>
    <recommendedName>
        <fullName evidence="2">High-affinity zinc uptake system protein ZnuA</fullName>
    </recommendedName>
</protein>
<feature type="compositionally biased region" description="Acidic residues" evidence="7">
    <location>
        <begin position="108"/>
        <end position="117"/>
    </location>
</feature>
<feature type="chain" id="PRO_5031019697" description="High-affinity zinc uptake system protein ZnuA" evidence="8">
    <location>
        <begin position="22"/>
        <end position="308"/>
    </location>
</feature>
<dbReference type="SUPFAM" id="SSF53807">
    <property type="entry name" value="Helical backbone' metal receptor"/>
    <property type="match status" value="1"/>
</dbReference>
<sequence length="308" mass="33894">MFNMKKLFALLFILGATTANAAEKIKVVASIKPLQLVSQAIVADLGQVDVLIPPGGSPHHYSLKPSDVKKLYGADLIVWVGPDLEQFLSKSLSRTDAEKLQLLESDEAAEGGHDDDEHESHEEHAHEGHGHDDHGHHHGDNDPHVWMDPALMVEAAEKLAKQLSVLHPQHKAKLEQNYQAFAAELLQTDRAIRQKLLPYQDKGFVVFHDAFTLLVAHYGLKQEAYFTVDPARAPGAKRLHEIQGLITKQGVSCVFLEPQFEAAVVKALVADLPVNVGRLDPLAIDTTAEQGYTGYLKQLAGNIENCLK</sequence>
<evidence type="ECO:0000256" key="5">
    <source>
        <dbReference type="ARBA" id="ARBA00022906"/>
    </source>
</evidence>
<keyword evidence="4 8" id="KW-0732">Signal</keyword>
<dbReference type="PANTHER" id="PTHR42953">
    <property type="entry name" value="HIGH-AFFINITY ZINC UPTAKE SYSTEM PROTEIN ZNUA-RELATED"/>
    <property type="match status" value="1"/>
</dbReference>
<comment type="similarity">
    <text evidence="1 6">Belongs to the bacterial solute-binding protein 9 family.</text>
</comment>
<feature type="region of interest" description="Disordered" evidence="7">
    <location>
        <begin position="108"/>
        <end position="145"/>
    </location>
</feature>
<dbReference type="InterPro" id="IPR006128">
    <property type="entry name" value="Lipoprotein_PsaA-like"/>
</dbReference>
<dbReference type="AlphaFoldDB" id="A0A7U8GTS9"/>
<accession>A0A7U8GTS9</accession>
<evidence type="ECO:0000256" key="4">
    <source>
        <dbReference type="ARBA" id="ARBA00022729"/>
    </source>
</evidence>
<evidence type="ECO:0000256" key="8">
    <source>
        <dbReference type="SAM" id="SignalP"/>
    </source>
</evidence>
<feature type="compositionally biased region" description="Basic and acidic residues" evidence="7">
    <location>
        <begin position="118"/>
        <end position="145"/>
    </location>
</feature>
<dbReference type="GO" id="GO:0046872">
    <property type="term" value="F:metal ion binding"/>
    <property type="evidence" value="ECO:0007669"/>
    <property type="project" value="InterPro"/>
</dbReference>
<evidence type="ECO:0000256" key="3">
    <source>
        <dbReference type="ARBA" id="ARBA00022448"/>
    </source>
</evidence>
<gene>
    <name evidence="9" type="ORF">MED92_05848</name>
</gene>
<dbReference type="Gene3D" id="3.40.50.1980">
    <property type="entry name" value="Nitrogenase molybdenum iron protein domain"/>
    <property type="match status" value="2"/>
</dbReference>
<dbReference type="GO" id="GO:0006829">
    <property type="term" value="P:zinc ion transport"/>
    <property type="evidence" value="ECO:0007669"/>
    <property type="project" value="UniProtKB-KW"/>
</dbReference>
<dbReference type="InterPro" id="IPR006127">
    <property type="entry name" value="ZnuA-like"/>
</dbReference>
<dbReference type="EMBL" id="AAOW01000002">
    <property type="protein sequence ID" value="EAR62617.1"/>
    <property type="molecule type" value="Genomic_DNA"/>
</dbReference>
<dbReference type="PRINTS" id="PR00690">
    <property type="entry name" value="ADHESNFAMILY"/>
</dbReference>
<comment type="caution">
    <text evidence="9">The sequence shown here is derived from an EMBL/GenBank/DDBJ whole genome shotgun (WGS) entry which is preliminary data.</text>
</comment>
<dbReference type="NCBIfam" id="NF007091">
    <property type="entry name" value="PRK09545.1"/>
    <property type="match status" value="1"/>
</dbReference>
<dbReference type="GO" id="GO:0007155">
    <property type="term" value="P:cell adhesion"/>
    <property type="evidence" value="ECO:0007669"/>
    <property type="project" value="InterPro"/>
</dbReference>
<dbReference type="InterPro" id="IPR050492">
    <property type="entry name" value="Bact_metal-bind_prot9"/>
</dbReference>
<evidence type="ECO:0000256" key="1">
    <source>
        <dbReference type="ARBA" id="ARBA00011028"/>
    </source>
</evidence>
<evidence type="ECO:0000256" key="7">
    <source>
        <dbReference type="SAM" id="MobiDB-lite"/>
    </source>
</evidence>
<dbReference type="Proteomes" id="UP000002171">
    <property type="component" value="Unassembled WGS sequence"/>
</dbReference>
<reference evidence="9 10" key="1">
    <citation type="submission" date="2006-02" db="EMBL/GenBank/DDBJ databases">
        <authorList>
            <person name="Pinhassi J."/>
            <person name="Pedros-Alio C."/>
            <person name="Ferriera S."/>
            <person name="Johnson J."/>
            <person name="Kravitz S."/>
            <person name="Halpern A."/>
            <person name="Remington K."/>
            <person name="Beeson K."/>
            <person name="Tran B."/>
            <person name="Rogers Y.-H."/>
            <person name="Friedman R."/>
            <person name="Venter J.C."/>
        </authorList>
    </citation>
    <scope>NUCLEOTIDE SEQUENCE [LARGE SCALE GENOMIC DNA]</scope>
    <source>
        <strain evidence="9 10">MED92</strain>
    </source>
</reference>
<keyword evidence="10" id="KW-1185">Reference proteome</keyword>
<keyword evidence="5" id="KW-0406">Ion transport</keyword>
<dbReference type="Pfam" id="PF01297">
    <property type="entry name" value="ZnuA"/>
    <property type="match status" value="1"/>
</dbReference>
<dbReference type="PANTHER" id="PTHR42953:SF3">
    <property type="entry name" value="HIGH-AFFINITY ZINC UPTAKE SYSTEM PROTEIN ZNUA"/>
    <property type="match status" value="1"/>
</dbReference>
<feature type="signal peptide" evidence="8">
    <location>
        <begin position="1"/>
        <end position="21"/>
    </location>
</feature>
<evidence type="ECO:0000313" key="10">
    <source>
        <dbReference type="Proteomes" id="UP000002171"/>
    </source>
</evidence>
<evidence type="ECO:0000313" key="9">
    <source>
        <dbReference type="EMBL" id="EAR62617.1"/>
    </source>
</evidence>
<keyword evidence="5" id="KW-0864">Zinc transport</keyword>
<dbReference type="RefSeq" id="WP_007021635.1">
    <property type="nucleotide sequence ID" value="NZ_CH724126.1"/>
</dbReference>
<evidence type="ECO:0000256" key="2">
    <source>
        <dbReference type="ARBA" id="ARBA00015915"/>
    </source>
</evidence>
<dbReference type="OrthoDB" id="7346865at2"/>
<proteinExistence type="inferred from homology"/>